<evidence type="ECO:0000256" key="1">
    <source>
        <dbReference type="ARBA" id="ARBA00022500"/>
    </source>
</evidence>
<feature type="domain" description="CheC-like protein" evidence="3">
    <location>
        <begin position="10"/>
        <end position="46"/>
    </location>
</feature>
<evidence type="ECO:0000313" key="5">
    <source>
        <dbReference type="Proteomes" id="UP001597452"/>
    </source>
</evidence>
<dbReference type="InterPro" id="IPR028976">
    <property type="entry name" value="CheC-like_sf"/>
</dbReference>
<sequence>MRDLLKLDDLHLDLLKEIGNIGAGNATTSLSNLLSIPIQMSVPTVNVISFEEIIELTGGPDEVKATTFVEFEGEFTGNMFFFISPEQADQFIQTLTQDAKQSILNEQNELAFSAFLELGNILTGSYLRALSDFLQINLYSLVPEATVDMAGAIMTEGLIETSVTSDYAIIIETVFQSDFFNEDINGHFFLLPDPNAFDKIFSQLGV</sequence>
<dbReference type="CDD" id="cd17909">
    <property type="entry name" value="CheC_ClassI"/>
    <property type="match status" value="1"/>
</dbReference>
<name>A0ABW5Q8V9_9BACI</name>
<reference evidence="5" key="1">
    <citation type="journal article" date="2019" name="Int. J. Syst. Evol. Microbiol.">
        <title>The Global Catalogue of Microorganisms (GCM) 10K type strain sequencing project: providing services to taxonomists for standard genome sequencing and annotation.</title>
        <authorList>
            <consortium name="The Broad Institute Genomics Platform"/>
            <consortium name="The Broad Institute Genome Sequencing Center for Infectious Disease"/>
            <person name="Wu L."/>
            <person name="Ma J."/>
        </authorList>
    </citation>
    <scope>NUCLEOTIDE SEQUENCE [LARGE SCALE GENOMIC DNA]</scope>
    <source>
        <strain evidence="5">TISTR 1571</strain>
    </source>
</reference>
<dbReference type="Proteomes" id="UP001597452">
    <property type="component" value="Unassembled WGS sequence"/>
</dbReference>
<dbReference type="InterPro" id="IPR050992">
    <property type="entry name" value="CheZ_family_phosphatases"/>
</dbReference>
<dbReference type="PANTHER" id="PTHR43693">
    <property type="entry name" value="PROTEIN PHOSPHATASE CHEZ"/>
    <property type="match status" value="1"/>
</dbReference>
<keyword evidence="5" id="KW-1185">Reference proteome</keyword>
<keyword evidence="2" id="KW-0378">Hydrolase</keyword>
<evidence type="ECO:0000256" key="2">
    <source>
        <dbReference type="ARBA" id="ARBA00022801"/>
    </source>
</evidence>
<gene>
    <name evidence="4" type="ORF">ACFSW4_05425</name>
</gene>
<dbReference type="EMBL" id="JBHUMZ010000016">
    <property type="protein sequence ID" value="MFD2638296.1"/>
    <property type="molecule type" value="Genomic_DNA"/>
</dbReference>
<dbReference type="InterPro" id="IPR007597">
    <property type="entry name" value="CheC"/>
</dbReference>
<evidence type="ECO:0000259" key="3">
    <source>
        <dbReference type="Pfam" id="PF04509"/>
    </source>
</evidence>
<dbReference type="Gene3D" id="3.40.1550.10">
    <property type="entry name" value="CheC-like"/>
    <property type="match status" value="1"/>
</dbReference>
<protein>
    <submittedName>
        <fullName evidence="4">Chemotaxis protein CheC</fullName>
    </submittedName>
</protein>
<comment type="caution">
    <text evidence="4">The sequence shown here is derived from an EMBL/GenBank/DDBJ whole genome shotgun (WGS) entry which is preliminary data.</text>
</comment>
<dbReference type="RefSeq" id="WP_377327955.1">
    <property type="nucleotide sequence ID" value="NZ_JBHUMZ010000016.1"/>
</dbReference>
<feature type="domain" description="CheC-like protein" evidence="3">
    <location>
        <begin position="117"/>
        <end position="144"/>
    </location>
</feature>
<accession>A0ABW5Q8V9</accession>
<dbReference type="PANTHER" id="PTHR43693:SF1">
    <property type="entry name" value="PROTEIN PHOSPHATASE CHEZ"/>
    <property type="match status" value="1"/>
</dbReference>
<proteinExistence type="predicted"/>
<keyword evidence="1" id="KW-0145">Chemotaxis</keyword>
<organism evidence="4 5">
    <name type="scientific">Piscibacillus salipiscarius</name>
    <dbReference type="NCBI Taxonomy" id="299480"/>
    <lineage>
        <taxon>Bacteria</taxon>
        <taxon>Bacillati</taxon>
        <taxon>Bacillota</taxon>
        <taxon>Bacilli</taxon>
        <taxon>Bacillales</taxon>
        <taxon>Bacillaceae</taxon>
        <taxon>Piscibacillus</taxon>
    </lineage>
</organism>
<dbReference type="Pfam" id="PF04509">
    <property type="entry name" value="CheC"/>
    <property type="match status" value="2"/>
</dbReference>
<evidence type="ECO:0000313" key="4">
    <source>
        <dbReference type="EMBL" id="MFD2638296.1"/>
    </source>
</evidence>
<dbReference type="SUPFAM" id="SSF103039">
    <property type="entry name" value="CheC-like"/>
    <property type="match status" value="1"/>
</dbReference>